<evidence type="ECO:0000313" key="7">
    <source>
        <dbReference type="EMBL" id="AYO30962.1"/>
    </source>
</evidence>
<keyword evidence="3" id="KW-0378">Hydrolase</keyword>
<evidence type="ECO:0000256" key="3">
    <source>
        <dbReference type="ARBA" id="ARBA00022801"/>
    </source>
</evidence>
<evidence type="ECO:0000256" key="4">
    <source>
        <dbReference type="ARBA" id="ARBA00022807"/>
    </source>
</evidence>
<keyword evidence="4" id="KW-0788">Thiol protease</keyword>
<comment type="similarity">
    <text evidence="5">Belongs to the Prp family.</text>
</comment>
<organism evidence="7 8">
    <name type="scientific">Biomaibacter acetigenes</name>
    <dbReference type="NCBI Taxonomy" id="2316383"/>
    <lineage>
        <taxon>Bacteria</taxon>
        <taxon>Bacillati</taxon>
        <taxon>Bacillota</taxon>
        <taxon>Clostridia</taxon>
        <taxon>Thermosediminibacterales</taxon>
        <taxon>Tepidanaerobacteraceae</taxon>
        <taxon>Biomaibacter</taxon>
    </lineage>
</organism>
<evidence type="ECO:0000256" key="2">
    <source>
        <dbReference type="ARBA" id="ARBA00022670"/>
    </source>
</evidence>
<proteinExistence type="inferred from homology"/>
<dbReference type="PANTHER" id="PTHR39178:SF1">
    <property type="entry name" value="RIBOSOMAL-PROCESSING CYSTEINE PROTEASE PRP"/>
    <property type="match status" value="1"/>
</dbReference>
<dbReference type="Proteomes" id="UP000280960">
    <property type="component" value="Chromosome"/>
</dbReference>
<protein>
    <recommendedName>
        <fullName evidence="6">Ribosomal processing cysteine protease Prp</fullName>
    </recommendedName>
</protein>
<gene>
    <name evidence="7" type="ORF">D2962_10400</name>
</gene>
<dbReference type="Gene3D" id="3.30.70.1490">
    <property type="entry name" value="Cysteine protease Prp"/>
    <property type="match status" value="1"/>
</dbReference>
<dbReference type="SUPFAM" id="SSF118010">
    <property type="entry name" value="TM1457-like"/>
    <property type="match status" value="1"/>
</dbReference>
<keyword evidence="8" id="KW-1185">Reference proteome</keyword>
<name>A0A3G2R692_9FIRM</name>
<evidence type="ECO:0000313" key="8">
    <source>
        <dbReference type="Proteomes" id="UP000280960"/>
    </source>
</evidence>
<evidence type="ECO:0000256" key="1">
    <source>
        <dbReference type="ARBA" id="ARBA00022517"/>
    </source>
</evidence>
<evidence type="ECO:0000256" key="6">
    <source>
        <dbReference type="ARBA" id="ARBA00044538"/>
    </source>
</evidence>
<reference evidence="7 8" key="1">
    <citation type="submission" date="2018-10" db="EMBL/GenBank/DDBJ databases">
        <authorList>
            <person name="Zhang X."/>
        </authorList>
    </citation>
    <scope>NUCLEOTIDE SEQUENCE [LARGE SCALE GENOMIC DNA]</scope>
    <source>
        <strain evidence="7 8">SK-G1</strain>
    </source>
</reference>
<dbReference type="Pfam" id="PF04327">
    <property type="entry name" value="Peptidase_Prp"/>
    <property type="match status" value="1"/>
</dbReference>
<dbReference type="AlphaFoldDB" id="A0A3G2R692"/>
<dbReference type="EMBL" id="CP033169">
    <property type="protein sequence ID" value="AYO30962.1"/>
    <property type="molecule type" value="Genomic_DNA"/>
</dbReference>
<dbReference type="PANTHER" id="PTHR39178">
    <property type="entry name" value="HYPOTHETICAL RIBOSOME-ASSOCIATED PROTEIN"/>
    <property type="match status" value="1"/>
</dbReference>
<dbReference type="KEGG" id="bacg:D2962_10400"/>
<keyword evidence="2 7" id="KW-0645">Protease</keyword>
<evidence type="ECO:0000256" key="5">
    <source>
        <dbReference type="ARBA" id="ARBA00044503"/>
    </source>
</evidence>
<dbReference type="RefSeq" id="WP_122014938.1">
    <property type="nucleotide sequence ID" value="NZ_CP033169.1"/>
</dbReference>
<keyword evidence="1" id="KW-0690">Ribosome biogenesis</keyword>
<accession>A0A3G2R692</accession>
<dbReference type="GO" id="GO:0006508">
    <property type="term" value="P:proteolysis"/>
    <property type="evidence" value="ECO:0007669"/>
    <property type="project" value="UniProtKB-KW"/>
</dbReference>
<dbReference type="InterPro" id="IPR007422">
    <property type="entry name" value="Peptidase_Prp"/>
</dbReference>
<dbReference type="GO" id="GO:0042254">
    <property type="term" value="P:ribosome biogenesis"/>
    <property type="evidence" value="ECO:0007669"/>
    <property type="project" value="UniProtKB-KW"/>
</dbReference>
<dbReference type="InterPro" id="IPR036764">
    <property type="entry name" value="Peptidase_Prp_sf"/>
</dbReference>
<dbReference type="CDD" id="cd16332">
    <property type="entry name" value="Prp-like"/>
    <property type="match status" value="1"/>
</dbReference>
<dbReference type="GO" id="GO:0008234">
    <property type="term" value="F:cysteine-type peptidase activity"/>
    <property type="evidence" value="ECO:0007669"/>
    <property type="project" value="UniProtKB-KW"/>
</dbReference>
<sequence length="112" mass="12202">MIKVIVLRDIGGKFKSIKVSGHAGFADYGKDIVCAGVSALIETCILGFENVAGFKPRVVKEEGYLSLEIPDNIPDDAREKAGIIAETILLGLKDMSESYPEYVQVKTKKEVL</sequence>